<keyword evidence="2" id="KW-1185">Reference proteome</keyword>
<protein>
    <submittedName>
        <fullName evidence="1">DNA-binding protein</fullName>
    </submittedName>
</protein>
<accession>A0ABU7LBM3</accession>
<sequence length="260" mass="29602">MSICSVPNCPRGGQLRRGKCHACYEKWRIRQHAYGRFDPEFIDATETLEHIQKLRAAGTSWRRIAELAGIYRTQLMRLRTATKIGRGTAERILAIPVPAAKHLVAADHDCVPAIGAARRIRALTALGWTQSYLANRLGMSVGNLYATTHLTRDFLTVRRDRDIRVLFEELQMQRGPSVRARNLAVKYGWALPLEWDEESIDDPAAQPHRVRRTKRDDFVGRAVERREAVRDLTDRGLSAEDIAIRLRTSARQVQRDRSAA</sequence>
<dbReference type="RefSeq" id="WP_330134171.1">
    <property type="nucleotide sequence ID" value="NZ_JAUTXY010000006.1"/>
</dbReference>
<dbReference type="EMBL" id="JAUTXY010000006">
    <property type="protein sequence ID" value="MEE2058943.1"/>
    <property type="molecule type" value="Genomic_DNA"/>
</dbReference>
<evidence type="ECO:0000313" key="2">
    <source>
        <dbReference type="Proteomes" id="UP001336020"/>
    </source>
</evidence>
<reference evidence="1 2" key="1">
    <citation type="submission" date="2023-07" db="EMBL/GenBank/DDBJ databases">
        <authorList>
            <person name="Girao M."/>
            <person name="Carvalho M.F."/>
        </authorList>
    </citation>
    <scope>NUCLEOTIDE SEQUENCE [LARGE SCALE GENOMIC DNA]</scope>
    <source>
        <strain evidence="1 2">YIM65754</strain>
    </source>
</reference>
<keyword evidence="1" id="KW-0238">DNA-binding</keyword>
<comment type="caution">
    <text evidence="1">The sequence shown here is derived from an EMBL/GenBank/DDBJ whole genome shotgun (WGS) entry which is preliminary data.</text>
</comment>
<gene>
    <name evidence="1" type="ORF">Q7514_15590</name>
</gene>
<name>A0ABU7LBM3_9NOCA</name>
<dbReference type="GO" id="GO:0003677">
    <property type="term" value="F:DNA binding"/>
    <property type="evidence" value="ECO:0007669"/>
    <property type="project" value="UniProtKB-KW"/>
</dbReference>
<organism evidence="1 2">
    <name type="scientific">Rhodococcus artemisiae</name>
    <dbReference type="NCBI Taxonomy" id="714159"/>
    <lineage>
        <taxon>Bacteria</taxon>
        <taxon>Bacillati</taxon>
        <taxon>Actinomycetota</taxon>
        <taxon>Actinomycetes</taxon>
        <taxon>Mycobacteriales</taxon>
        <taxon>Nocardiaceae</taxon>
        <taxon>Rhodococcus</taxon>
    </lineage>
</organism>
<evidence type="ECO:0000313" key="1">
    <source>
        <dbReference type="EMBL" id="MEE2058943.1"/>
    </source>
</evidence>
<dbReference type="Proteomes" id="UP001336020">
    <property type="component" value="Unassembled WGS sequence"/>
</dbReference>
<proteinExistence type="predicted"/>